<dbReference type="EMBL" id="LR134473">
    <property type="protein sequence ID" value="VEI02435.1"/>
    <property type="molecule type" value="Genomic_DNA"/>
</dbReference>
<keyword evidence="6" id="KW-0813">Transport</keyword>
<evidence type="ECO:0000256" key="4">
    <source>
        <dbReference type="ARBA" id="ARBA00023136"/>
    </source>
</evidence>
<sequence length="273" mass="29307">MTTSSVTMHTDVPAPNLLSASWIIAGRTVGSWPRQIGATATVWLFPVFTALLFLGLFGGAIDVPDGSTYVDFLIPGMLAVTMLFGLETTTLSAAADATRGINDRLRSYPISGVAIVFGRALADLLSSLISLTLMVAFAFAIGWRPDLGVDRVLLALALLLLLRFALLWFGIFIGYGARSVESVAYIQILTWPVAFLSSVFVNPATMPSWLGAVVEFNPVSATATAVRQLLGGTQWRALSFAGEHALAFAIGWPVLLSLVYLPLTARRFRRGGR</sequence>
<organism evidence="9 10">
    <name type="scientific">Acidipropionibacterium jensenii</name>
    <dbReference type="NCBI Taxonomy" id="1749"/>
    <lineage>
        <taxon>Bacteria</taxon>
        <taxon>Bacillati</taxon>
        <taxon>Actinomycetota</taxon>
        <taxon>Actinomycetes</taxon>
        <taxon>Propionibacteriales</taxon>
        <taxon>Propionibacteriaceae</taxon>
        <taxon>Acidipropionibacterium</taxon>
    </lineage>
</organism>
<keyword evidence="10" id="KW-1185">Reference proteome</keyword>
<dbReference type="PANTHER" id="PTHR43229:SF2">
    <property type="entry name" value="NODULATION PROTEIN J"/>
    <property type="match status" value="1"/>
</dbReference>
<dbReference type="RefSeq" id="WP_097799043.1">
    <property type="nucleotide sequence ID" value="NZ_CP025570.1"/>
</dbReference>
<feature type="transmembrane region" description="Helical" evidence="6">
    <location>
        <begin position="42"/>
        <end position="61"/>
    </location>
</feature>
<evidence type="ECO:0000313" key="10">
    <source>
        <dbReference type="Proteomes" id="UP000277858"/>
    </source>
</evidence>
<keyword evidence="4 6" id="KW-0472">Membrane</keyword>
<dbReference type="STRING" id="1122997.GCA_000425285_01969"/>
<keyword evidence="6" id="KW-1003">Cell membrane</keyword>
<gene>
    <name evidence="9" type="primary">drrB_2</name>
    <name evidence="8" type="ORF">C0Z10_08080</name>
    <name evidence="9" type="ORF">NCTC13652_00610</name>
</gene>
<reference evidence="9 10" key="2">
    <citation type="submission" date="2018-12" db="EMBL/GenBank/DDBJ databases">
        <authorList>
            <consortium name="Pathogen Informatics"/>
        </authorList>
    </citation>
    <scope>NUCLEOTIDE SEQUENCE [LARGE SCALE GENOMIC DNA]</scope>
    <source>
        <strain evidence="9 10">NCTC13652</strain>
    </source>
</reference>
<feature type="transmembrane region" description="Helical" evidence="6">
    <location>
        <begin position="153"/>
        <end position="175"/>
    </location>
</feature>
<evidence type="ECO:0000256" key="1">
    <source>
        <dbReference type="ARBA" id="ARBA00004141"/>
    </source>
</evidence>
<evidence type="ECO:0000256" key="3">
    <source>
        <dbReference type="ARBA" id="ARBA00022989"/>
    </source>
</evidence>
<dbReference type="InterPro" id="IPR013525">
    <property type="entry name" value="ABC2_TM"/>
</dbReference>
<name>A0A448NWW8_9ACTN</name>
<evidence type="ECO:0000313" key="11">
    <source>
        <dbReference type="Proteomes" id="UP000285875"/>
    </source>
</evidence>
<protein>
    <recommendedName>
        <fullName evidence="6">Transport permease protein</fullName>
    </recommendedName>
</protein>
<dbReference type="InterPro" id="IPR051784">
    <property type="entry name" value="Nod_factor_ABC_transporter"/>
</dbReference>
<dbReference type="OrthoDB" id="3370990at2"/>
<evidence type="ECO:0000259" key="7">
    <source>
        <dbReference type="PROSITE" id="PS51012"/>
    </source>
</evidence>
<evidence type="ECO:0000256" key="5">
    <source>
        <dbReference type="ARBA" id="ARBA00023251"/>
    </source>
</evidence>
<evidence type="ECO:0000256" key="2">
    <source>
        <dbReference type="ARBA" id="ARBA00022692"/>
    </source>
</evidence>
<feature type="transmembrane region" description="Helical" evidence="6">
    <location>
        <begin position="182"/>
        <end position="201"/>
    </location>
</feature>
<evidence type="ECO:0000313" key="9">
    <source>
        <dbReference type="EMBL" id="VEI02435.1"/>
    </source>
</evidence>
<dbReference type="PIRSF" id="PIRSF006648">
    <property type="entry name" value="DrrB"/>
    <property type="match status" value="1"/>
</dbReference>
<accession>A0A448NWW8</accession>
<reference evidence="11" key="1">
    <citation type="submission" date="2017-12" db="EMBL/GenBank/DDBJ databases">
        <title>Whole genome sequencing of Acidipropionibacterium jensenii strains JS279 and JS280.</title>
        <authorList>
            <person name="Deptula P."/>
            <person name="Laine P."/>
            <person name="Smolander O.-P."/>
            <person name="Paulin L."/>
            <person name="Auvinen P."/>
            <person name="Varmanen P."/>
        </authorList>
    </citation>
    <scope>NUCLEOTIDE SEQUENCE [LARGE SCALE GENOMIC DNA]</scope>
    <source>
        <strain evidence="11">JS280</strain>
    </source>
</reference>
<dbReference type="EMBL" id="CP025570">
    <property type="protein sequence ID" value="AZZ39719.1"/>
    <property type="molecule type" value="Genomic_DNA"/>
</dbReference>
<keyword evidence="2 6" id="KW-0812">Transmembrane</keyword>
<feature type="transmembrane region" description="Helical" evidence="6">
    <location>
        <begin position="245"/>
        <end position="263"/>
    </location>
</feature>
<dbReference type="GO" id="GO:0043190">
    <property type="term" value="C:ATP-binding cassette (ABC) transporter complex"/>
    <property type="evidence" value="ECO:0007669"/>
    <property type="project" value="InterPro"/>
</dbReference>
<evidence type="ECO:0000313" key="8">
    <source>
        <dbReference type="EMBL" id="AZZ39719.1"/>
    </source>
</evidence>
<dbReference type="Pfam" id="PF01061">
    <property type="entry name" value="ABC2_membrane"/>
    <property type="match status" value="1"/>
</dbReference>
<keyword evidence="5" id="KW-0046">Antibiotic resistance</keyword>
<dbReference type="Proteomes" id="UP000277858">
    <property type="component" value="Chromosome"/>
</dbReference>
<dbReference type="InterPro" id="IPR000412">
    <property type="entry name" value="ABC_2_transport"/>
</dbReference>
<reference evidence="8" key="3">
    <citation type="journal article" date="2019" name="Microorganisms">
        <title>Red-Brown Pigmentation of Acidipropionibacterium jensenii Is Tied to Haemolytic Activity and cyl-Like Gene Cluster.</title>
        <authorList>
            <person name="Deptula P."/>
            <person name="Loivamaa I."/>
            <person name="Smolander O.P."/>
            <person name="Laine P."/>
            <person name="Roberts R.J."/>
            <person name="Piironen V."/>
            <person name="Paulin L."/>
            <person name="Savijoki K."/>
            <person name="Auvinen P."/>
            <person name="Varmanen P."/>
        </authorList>
    </citation>
    <scope>NUCLEOTIDE SEQUENCE</scope>
    <source>
        <strain evidence="8">JS280</strain>
    </source>
</reference>
<dbReference type="PROSITE" id="PS51012">
    <property type="entry name" value="ABC_TM2"/>
    <property type="match status" value="1"/>
</dbReference>
<evidence type="ECO:0000256" key="6">
    <source>
        <dbReference type="RuleBase" id="RU361157"/>
    </source>
</evidence>
<keyword evidence="3 6" id="KW-1133">Transmembrane helix</keyword>
<dbReference type="PANTHER" id="PTHR43229">
    <property type="entry name" value="NODULATION PROTEIN J"/>
    <property type="match status" value="1"/>
</dbReference>
<dbReference type="InterPro" id="IPR047817">
    <property type="entry name" value="ABC2_TM_bact-type"/>
</dbReference>
<comment type="subcellular location">
    <subcellularLocation>
        <location evidence="6">Cell membrane</location>
        <topology evidence="6">Multi-pass membrane protein</topology>
    </subcellularLocation>
    <subcellularLocation>
        <location evidence="1">Membrane</location>
        <topology evidence="1">Multi-pass membrane protein</topology>
    </subcellularLocation>
</comment>
<feature type="domain" description="ABC transmembrane type-2" evidence="7">
    <location>
        <begin position="37"/>
        <end position="271"/>
    </location>
</feature>
<dbReference type="Proteomes" id="UP000285875">
    <property type="component" value="Chromosome"/>
</dbReference>
<dbReference type="GeneID" id="82886003"/>
<dbReference type="AlphaFoldDB" id="A0A448NWW8"/>
<dbReference type="KEGG" id="aji:C0Z10_08080"/>
<feature type="transmembrane region" description="Helical" evidence="6">
    <location>
        <begin position="116"/>
        <end position="141"/>
    </location>
</feature>
<feature type="transmembrane region" description="Helical" evidence="6">
    <location>
        <begin position="73"/>
        <end position="95"/>
    </location>
</feature>
<proteinExistence type="inferred from homology"/>
<comment type="similarity">
    <text evidence="6">Belongs to the ABC-2 integral membrane protein family.</text>
</comment>
<dbReference type="GO" id="GO:0046677">
    <property type="term" value="P:response to antibiotic"/>
    <property type="evidence" value="ECO:0007669"/>
    <property type="project" value="UniProtKB-KW"/>
</dbReference>
<dbReference type="GO" id="GO:0140359">
    <property type="term" value="F:ABC-type transporter activity"/>
    <property type="evidence" value="ECO:0007669"/>
    <property type="project" value="InterPro"/>
</dbReference>